<accession>A0A4Q7N925</accession>
<dbReference type="PANTHER" id="PTHR11895">
    <property type="entry name" value="TRANSAMIDASE"/>
    <property type="match status" value="1"/>
</dbReference>
<dbReference type="Gene3D" id="3.90.1300.10">
    <property type="entry name" value="Amidase signature (AS) domain"/>
    <property type="match status" value="1"/>
</dbReference>
<name>A0A4Q7N925_9BURK</name>
<dbReference type="EMBL" id="SGXC01000003">
    <property type="protein sequence ID" value="RZS78371.1"/>
    <property type="molecule type" value="Genomic_DNA"/>
</dbReference>
<dbReference type="Proteomes" id="UP000292445">
    <property type="component" value="Unassembled WGS sequence"/>
</dbReference>
<dbReference type="PANTHER" id="PTHR11895:SF7">
    <property type="entry name" value="GLUTAMYL-TRNA(GLN) AMIDOTRANSFERASE SUBUNIT A, MITOCHONDRIAL"/>
    <property type="match status" value="1"/>
</dbReference>
<dbReference type="GO" id="GO:0016740">
    <property type="term" value="F:transferase activity"/>
    <property type="evidence" value="ECO:0007669"/>
    <property type="project" value="UniProtKB-KW"/>
</dbReference>
<organism evidence="3 4">
    <name type="scientific">Pigmentiphaga kullae</name>
    <dbReference type="NCBI Taxonomy" id="151784"/>
    <lineage>
        <taxon>Bacteria</taxon>
        <taxon>Pseudomonadati</taxon>
        <taxon>Pseudomonadota</taxon>
        <taxon>Betaproteobacteria</taxon>
        <taxon>Burkholderiales</taxon>
        <taxon>Alcaligenaceae</taxon>
        <taxon>Pigmentiphaga</taxon>
    </lineage>
</organism>
<dbReference type="AlphaFoldDB" id="A0A4Q7N925"/>
<evidence type="ECO:0000313" key="4">
    <source>
        <dbReference type="Proteomes" id="UP000292445"/>
    </source>
</evidence>
<keyword evidence="4" id="KW-1185">Reference proteome</keyword>
<dbReference type="SUPFAM" id="SSF75304">
    <property type="entry name" value="Amidase signature (AS) enzymes"/>
    <property type="match status" value="1"/>
</dbReference>
<feature type="domain" description="Amidase" evidence="2">
    <location>
        <begin position="27"/>
        <end position="442"/>
    </location>
</feature>
<evidence type="ECO:0000256" key="1">
    <source>
        <dbReference type="ARBA" id="ARBA00009199"/>
    </source>
</evidence>
<dbReference type="InterPro" id="IPR023631">
    <property type="entry name" value="Amidase_dom"/>
</dbReference>
<comment type="caution">
    <text evidence="3">The sequence shown here is derived from an EMBL/GenBank/DDBJ whole genome shotgun (WGS) entry which is preliminary data.</text>
</comment>
<dbReference type="Pfam" id="PF01425">
    <property type="entry name" value="Amidase"/>
    <property type="match status" value="1"/>
</dbReference>
<evidence type="ECO:0000313" key="3">
    <source>
        <dbReference type="EMBL" id="RZS78371.1"/>
    </source>
</evidence>
<protein>
    <submittedName>
        <fullName evidence="3">Aspartyl-tRNA(Asn)/glutamyl-tRNA(Gln) amidotransferase subunit A</fullName>
    </submittedName>
</protein>
<keyword evidence="3" id="KW-0808">Transferase</keyword>
<reference evidence="3 4" key="1">
    <citation type="submission" date="2019-02" db="EMBL/GenBank/DDBJ databases">
        <title>Genomic Encyclopedia of Type Strains, Phase IV (KMG-IV): sequencing the most valuable type-strain genomes for metagenomic binning, comparative biology and taxonomic classification.</title>
        <authorList>
            <person name="Goeker M."/>
        </authorList>
    </citation>
    <scope>NUCLEOTIDE SEQUENCE [LARGE SCALE GENOMIC DNA]</scope>
    <source>
        <strain evidence="3 4">K24</strain>
    </source>
</reference>
<evidence type="ECO:0000259" key="2">
    <source>
        <dbReference type="Pfam" id="PF01425"/>
    </source>
</evidence>
<dbReference type="PROSITE" id="PS00571">
    <property type="entry name" value="AMIDASES"/>
    <property type="match status" value="1"/>
</dbReference>
<proteinExistence type="inferred from homology"/>
<sequence length="467" mass="48611">MRQDELCGLSATRLAALVAARQVSPVEAVGAVLDRIDRANPRVNAFALVLREEAERAARAAERRVMAGEALGPLHGVPVTVKDNVAVAGVPLGNGSIAAAPVIPAKDAVAVERVRAAGAILVGKTTLPEFAHKMVTESLATGVTRNPWNLDHTPGGSSGGAGAALAAGMGPLAIATDGGGSIRCPSAWNGVVGMKPTLGRVPIEAVADGFGNFAYIGPMARTTQDAALLLSVMQGPSAADPFSTRGAPPAWSGEIRGLRIGWIEHFGEYRTDPEVLRITSAAVSRLTDRGACVEGLREACFDGLYPLYATLASTHRAGRYGALFDAAPDRTTPTLRAGIAQGRGWSAIEFLAACDRRTALFRSVQAVFERFDVLAMPTTTVAAPRLDAIDPGYPGAYPHWAAALHPFNLTGHPALSTPVGFTGAGLPVGLQLVGPWDAEQRLFMLSQALEQDLGLSGRIASPEDAPC</sequence>
<dbReference type="OrthoDB" id="8576090at2"/>
<comment type="similarity">
    <text evidence="1">Belongs to the amidase family.</text>
</comment>
<dbReference type="InterPro" id="IPR000120">
    <property type="entry name" value="Amidase"/>
</dbReference>
<dbReference type="InterPro" id="IPR020556">
    <property type="entry name" value="Amidase_CS"/>
</dbReference>
<gene>
    <name evidence="3" type="ORF">EV675_5016</name>
</gene>
<dbReference type="InterPro" id="IPR036928">
    <property type="entry name" value="AS_sf"/>
</dbReference>